<keyword evidence="16" id="KW-1185">Reference proteome</keyword>
<dbReference type="InterPro" id="IPR003599">
    <property type="entry name" value="Ig_sub"/>
</dbReference>
<dbReference type="GO" id="GO:0005886">
    <property type="term" value="C:plasma membrane"/>
    <property type="evidence" value="ECO:0007669"/>
    <property type="project" value="UniProtKB-SubCell"/>
</dbReference>
<gene>
    <name evidence="15" type="ORF">MG293_016953</name>
</gene>
<feature type="region of interest" description="Disordered" evidence="12">
    <location>
        <begin position="551"/>
        <end position="588"/>
    </location>
</feature>
<sequence>MVHVSLVTFPLGFKKTAAGGASWDRVLGSDLCFPGCLSLMGPGSVVGTTGSSLRVRCQYEKAYKGHNKYWCRGKYGRVCRKIVETEGEEKEKRNGRVSIRDHADNLTFTVTMENLNMNDAGSYWCRIQTIWILDVLSWDPSAQVEVSVFPGSSAISGPGAVRGVEQGSLTVRCRYDPGWEPYVKWWCRGADWSSCRIVVKTNHGSEKEVKQGHVSIKDNWKDLSFTVTVEKLRLDDSDTYWCGIERTGPDLMDPVEVTIVPAPTEAVSISTRATSNANMFTAPVAPEENQWQLPLLGSVHFLLLVFLKDEDETDFQCLPGSLSLSGPSTVTGAVGDSLSVECRYEEEYRAFHKYWCRQPCFPLWQRTVQTSGPEVEVKSGRVSITDHPEDLAFTVTLENLTADDAGKYRCGVATILKEEGLLSFLPDPFFQVQVIVSPGCLSLSGPRSVTGIVGGSLRVECRYQEAFVDEIKYWCKHPCVSPWKIVETRESEREVRRGRVSIRDRPASLTFTVTLESLREEDAGTYGCGIYVPLSRDPTFQVEVSVIPGSMTPTSSKRSTSTPESPTSLPVPTWSTVSRQEAPDPGQAHRPLLGSAHFLLLVFLKVPLLLCMLGAVFWVHRPLRSSADQQSQSIYEDW</sequence>
<feature type="transmembrane region" description="Helical" evidence="13">
    <location>
        <begin position="598"/>
        <end position="619"/>
    </location>
</feature>
<evidence type="ECO:0000256" key="11">
    <source>
        <dbReference type="ARBA" id="ARBA00043958"/>
    </source>
</evidence>
<evidence type="ECO:0000256" key="7">
    <source>
        <dbReference type="ARBA" id="ARBA00023136"/>
    </source>
</evidence>
<evidence type="ECO:0000256" key="8">
    <source>
        <dbReference type="ARBA" id="ARBA00023157"/>
    </source>
</evidence>
<dbReference type="AlphaFoldDB" id="A0AAD4Y3S0"/>
<dbReference type="SUPFAM" id="SSF48726">
    <property type="entry name" value="Immunoglobulin"/>
    <property type="match status" value="4"/>
</dbReference>
<evidence type="ECO:0000313" key="15">
    <source>
        <dbReference type="EMBL" id="KAI4533934.1"/>
    </source>
</evidence>
<proteinExistence type="inferred from homology"/>
<keyword evidence="6 13" id="KW-1133">Transmembrane helix</keyword>
<dbReference type="CDD" id="cd05716">
    <property type="entry name" value="IgV_pIgR_like"/>
    <property type="match status" value="4"/>
</dbReference>
<evidence type="ECO:0000256" key="2">
    <source>
        <dbReference type="ARBA" id="ARBA00022475"/>
    </source>
</evidence>
<dbReference type="PANTHER" id="PTHR11860:SF101">
    <property type="entry name" value="CMRF35-LIKE MOLECULE 1"/>
    <property type="match status" value="1"/>
</dbReference>
<dbReference type="GO" id="GO:0002376">
    <property type="term" value="P:immune system process"/>
    <property type="evidence" value="ECO:0007669"/>
    <property type="project" value="UniProtKB-KW"/>
</dbReference>
<dbReference type="PANTHER" id="PTHR11860">
    <property type="entry name" value="POLYMERIC-IMMUNOGLOBULIN RECEPTOR"/>
    <property type="match status" value="1"/>
</dbReference>
<evidence type="ECO:0000256" key="3">
    <source>
        <dbReference type="ARBA" id="ARBA00022692"/>
    </source>
</evidence>
<dbReference type="InterPro" id="IPR013783">
    <property type="entry name" value="Ig-like_fold"/>
</dbReference>
<dbReference type="InterPro" id="IPR050671">
    <property type="entry name" value="CD300_family_receptors"/>
</dbReference>
<evidence type="ECO:0000256" key="10">
    <source>
        <dbReference type="ARBA" id="ARBA00023319"/>
    </source>
</evidence>
<dbReference type="GO" id="GO:0004888">
    <property type="term" value="F:transmembrane signaling receptor activity"/>
    <property type="evidence" value="ECO:0007669"/>
    <property type="project" value="TreeGrafter"/>
</dbReference>
<feature type="domain" description="Ig-like" evidence="14">
    <location>
        <begin position="34"/>
        <end position="147"/>
    </location>
</feature>
<dbReference type="EMBL" id="JAKZEL010000020">
    <property type="protein sequence ID" value="KAI4533934.1"/>
    <property type="molecule type" value="Genomic_DNA"/>
</dbReference>
<dbReference type="PROSITE" id="PS50835">
    <property type="entry name" value="IG_LIKE"/>
    <property type="match status" value="4"/>
</dbReference>
<organism evidence="15 16">
    <name type="scientific">Ovis ammon polii</name>
    <dbReference type="NCBI Taxonomy" id="230172"/>
    <lineage>
        <taxon>Eukaryota</taxon>
        <taxon>Metazoa</taxon>
        <taxon>Chordata</taxon>
        <taxon>Craniata</taxon>
        <taxon>Vertebrata</taxon>
        <taxon>Euteleostomi</taxon>
        <taxon>Mammalia</taxon>
        <taxon>Eutheria</taxon>
        <taxon>Laurasiatheria</taxon>
        <taxon>Artiodactyla</taxon>
        <taxon>Ruminantia</taxon>
        <taxon>Pecora</taxon>
        <taxon>Bovidae</taxon>
        <taxon>Caprinae</taxon>
        <taxon>Ovis</taxon>
    </lineage>
</organism>
<evidence type="ECO:0000256" key="1">
    <source>
        <dbReference type="ARBA" id="ARBA00004251"/>
    </source>
</evidence>
<dbReference type="InterPro" id="IPR007110">
    <property type="entry name" value="Ig-like_dom"/>
</dbReference>
<evidence type="ECO:0000313" key="16">
    <source>
        <dbReference type="Proteomes" id="UP001214576"/>
    </source>
</evidence>
<evidence type="ECO:0000259" key="14">
    <source>
        <dbReference type="PROSITE" id="PS50835"/>
    </source>
</evidence>
<feature type="compositionally biased region" description="Low complexity" evidence="12">
    <location>
        <begin position="551"/>
        <end position="573"/>
    </location>
</feature>
<keyword evidence="9" id="KW-0675">Receptor</keyword>
<feature type="domain" description="Ig-like" evidence="14">
    <location>
        <begin position="438"/>
        <end position="545"/>
    </location>
</feature>
<dbReference type="FunFam" id="2.60.40.10:FF:000370">
    <property type="entry name" value="CMRF35-like molecule 1"/>
    <property type="match status" value="4"/>
</dbReference>
<keyword evidence="2" id="KW-1003">Cell membrane</keyword>
<keyword evidence="8" id="KW-1015">Disulfide bond</keyword>
<comment type="subcellular location">
    <subcellularLocation>
        <location evidence="1">Cell membrane</location>
        <topology evidence="1">Single-pass type I membrane protein</topology>
    </subcellularLocation>
</comment>
<dbReference type="Proteomes" id="UP001214576">
    <property type="component" value="Unassembled WGS sequence"/>
</dbReference>
<name>A0AAD4Y3S0_OVIAM</name>
<comment type="similarity">
    <text evidence="11">Belongs to the CD300 family.</text>
</comment>
<feature type="domain" description="Ig-like" evidence="14">
    <location>
        <begin position="150"/>
        <end position="258"/>
    </location>
</feature>
<reference evidence="15" key="1">
    <citation type="submission" date="2022-03" db="EMBL/GenBank/DDBJ databases">
        <title>Genomic analyses of argali, domestic sheep and their hybrids provide insights into chromosomal evolution, heterosis and genetic basis of agronomic traits.</title>
        <authorList>
            <person name="Li M."/>
        </authorList>
    </citation>
    <scope>NUCLEOTIDE SEQUENCE</scope>
    <source>
        <strain evidence="15">CAU-MHL-2022a</strain>
        <tissue evidence="15">Skin</tissue>
    </source>
</reference>
<keyword evidence="4" id="KW-0732">Signal</keyword>
<dbReference type="InterPro" id="IPR013106">
    <property type="entry name" value="Ig_V-set"/>
</dbReference>
<accession>A0AAD4Y3S0</accession>
<evidence type="ECO:0000256" key="9">
    <source>
        <dbReference type="ARBA" id="ARBA00023170"/>
    </source>
</evidence>
<feature type="domain" description="Ig-like" evidence="14">
    <location>
        <begin position="319"/>
        <end position="423"/>
    </location>
</feature>
<evidence type="ECO:0000256" key="4">
    <source>
        <dbReference type="ARBA" id="ARBA00022729"/>
    </source>
</evidence>
<keyword evidence="5" id="KW-0391">Immunity</keyword>
<dbReference type="Gene3D" id="2.60.40.10">
    <property type="entry name" value="Immunoglobulins"/>
    <property type="match status" value="4"/>
</dbReference>
<comment type="caution">
    <text evidence="15">The sequence shown here is derived from an EMBL/GenBank/DDBJ whole genome shotgun (WGS) entry which is preliminary data.</text>
</comment>
<dbReference type="InterPro" id="IPR036179">
    <property type="entry name" value="Ig-like_dom_sf"/>
</dbReference>
<keyword evidence="7 13" id="KW-0472">Membrane</keyword>
<dbReference type="Pfam" id="PF07686">
    <property type="entry name" value="V-set"/>
    <property type="match status" value="4"/>
</dbReference>
<keyword evidence="3 13" id="KW-0812">Transmembrane</keyword>
<evidence type="ECO:0000256" key="12">
    <source>
        <dbReference type="SAM" id="MobiDB-lite"/>
    </source>
</evidence>
<protein>
    <recommendedName>
        <fullName evidence="14">Ig-like domain-containing protein</fullName>
    </recommendedName>
</protein>
<dbReference type="SMART" id="SM00409">
    <property type="entry name" value="IG"/>
    <property type="match status" value="4"/>
</dbReference>
<evidence type="ECO:0000256" key="13">
    <source>
        <dbReference type="SAM" id="Phobius"/>
    </source>
</evidence>
<evidence type="ECO:0000256" key="6">
    <source>
        <dbReference type="ARBA" id="ARBA00022989"/>
    </source>
</evidence>
<evidence type="ECO:0000256" key="5">
    <source>
        <dbReference type="ARBA" id="ARBA00022859"/>
    </source>
</evidence>
<keyword evidence="10" id="KW-0393">Immunoglobulin domain</keyword>